<comment type="similarity">
    <text evidence="2">Belongs to the profilin family.</text>
</comment>
<keyword evidence="7" id="KW-1185">Reference proteome</keyword>
<dbReference type="AlphaFoldDB" id="A0AAV7HE99"/>
<comment type="caution">
    <text evidence="6">The sequence shown here is derived from an EMBL/GenBank/DDBJ whole genome shotgun (WGS) entry which is preliminary data.</text>
</comment>
<dbReference type="PANTHER" id="PTHR11604">
    <property type="entry name" value="PROFILIN"/>
    <property type="match status" value="1"/>
</dbReference>
<dbReference type="Proteomes" id="UP000775213">
    <property type="component" value="Unassembled WGS sequence"/>
</dbReference>
<proteinExistence type="inferred from homology"/>
<name>A0AAV7HE99_DENCH</name>
<keyword evidence="3" id="KW-0963">Cytoplasm</keyword>
<sequence>MSWQTYVDEHLMCDIDGHHLSAAAIVGHDGNVWAKSDSFPQLCSFSIRLFCLDIGIGNKCDTILEMVQLLNRGNDRIRFRVALLLRFSCAFAKGQLKRSKKASKWTEMMNEKKWRNQLTGLKNFMQFGVAFPRLRTETKVEVLLLTFKPQEITAIMNDFNEPGSLAPTGLFLGPNKYMVIQGEAGSVIRGKKSFIVCVRLNAVSADLNNVFMIFFGDILIN</sequence>
<comment type="subcellular location">
    <subcellularLocation>
        <location evidence="1">Cytoplasm</location>
        <location evidence="1">Cytoskeleton</location>
    </subcellularLocation>
</comment>
<dbReference type="SUPFAM" id="SSF55770">
    <property type="entry name" value="Profilin (actin-binding protein)"/>
    <property type="match status" value="2"/>
</dbReference>
<dbReference type="InterPro" id="IPR005455">
    <property type="entry name" value="PFN_euk"/>
</dbReference>
<reference evidence="6 7" key="1">
    <citation type="journal article" date="2021" name="Hortic Res">
        <title>Chromosome-scale assembly of the Dendrobium chrysotoxum genome enhances the understanding of orchid evolution.</title>
        <authorList>
            <person name="Zhang Y."/>
            <person name="Zhang G.Q."/>
            <person name="Zhang D."/>
            <person name="Liu X.D."/>
            <person name="Xu X.Y."/>
            <person name="Sun W.H."/>
            <person name="Yu X."/>
            <person name="Zhu X."/>
            <person name="Wang Z.W."/>
            <person name="Zhao X."/>
            <person name="Zhong W.Y."/>
            <person name="Chen H."/>
            <person name="Yin W.L."/>
            <person name="Huang T."/>
            <person name="Niu S.C."/>
            <person name="Liu Z.J."/>
        </authorList>
    </citation>
    <scope>NUCLEOTIDE SEQUENCE [LARGE SCALE GENOMIC DNA]</scope>
    <source>
        <strain evidence="6">Lindl</strain>
    </source>
</reference>
<dbReference type="PANTHER" id="PTHR11604:SF67">
    <property type="entry name" value="PROFILIN LP04"/>
    <property type="match status" value="1"/>
</dbReference>
<keyword evidence="4" id="KW-0009">Actin-binding</keyword>
<gene>
    <name evidence="6" type="ORF">IEQ34_003880</name>
</gene>
<dbReference type="EMBL" id="JAGFBR010000005">
    <property type="protein sequence ID" value="KAH0466642.1"/>
    <property type="molecule type" value="Genomic_DNA"/>
</dbReference>
<keyword evidence="5" id="KW-0206">Cytoskeleton</keyword>
<dbReference type="Gene3D" id="3.30.450.30">
    <property type="entry name" value="Dynein light chain 2a, cytoplasmic"/>
    <property type="match status" value="2"/>
</dbReference>
<dbReference type="InterPro" id="IPR048278">
    <property type="entry name" value="PFN"/>
</dbReference>
<evidence type="ECO:0000256" key="5">
    <source>
        <dbReference type="ARBA" id="ARBA00023212"/>
    </source>
</evidence>
<organism evidence="6 7">
    <name type="scientific">Dendrobium chrysotoxum</name>
    <name type="common">Orchid</name>
    <dbReference type="NCBI Taxonomy" id="161865"/>
    <lineage>
        <taxon>Eukaryota</taxon>
        <taxon>Viridiplantae</taxon>
        <taxon>Streptophyta</taxon>
        <taxon>Embryophyta</taxon>
        <taxon>Tracheophyta</taxon>
        <taxon>Spermatophyta</taxon>
        <taxon>Magnoliopsida</taxon>
        <taxon>Liliopsida</taxon>
        <taxon>Asparagales</taxon>
        <taxon>Orchidaceae</taxon>
        <taxon>Epidendroideae</taxon>
        <taxon>Malaxideae</taxon>
        <taxon>Dendrobiinae</taxon>
        <taxon>Dendrobium</taxon>
    </lineage>
</organism>
<dbReference type="Pfam" id="PF00235">
    <property type="entry name" value="Profilin"/>
    <property type="match status" value="2"/>
</dbReference>
<dbReference type="InterPro" id="IPR036140">
    <property type="entry name" value="PFN_sf"/>
</dbReference>
<dbReference type="PRINTS" id="PR01640">
    <property type="entry name" value="PROFILINPLNT"/>
</dbReference>
<evidence type="ECO:0000256" key="2">
    <source>
        <dbReference type="ARBA" id="ARBA00010058"/>
    </source>
</evidence>
<protein>
    <recommendedName>
        <fullName evidence="8">Profilin</fullName>
    </recommendedName>
</protein>
<evidence type="ECO:0000256" key="3">
    <source>
        <dbReference type="ARBA" id="ARBA00022490"/>
    </source>
</evidence>
<accession>A0AAV7HE99</accession>
<dbReference type="PROSITE" id="PS00414">
    <property type="entry name" value="PROFILIN"/>
    <property type="match status" value="1"/>
</dbReference>
<dbReference type="InterPro" id="IPR027310">
    <property type="entry name" value="Profilin_CS"/>
</dbReference>
<evidence type="ECO:0000256" key="1">
    <source>
        <dbReference type="ARBA" id="ARBA00004245"/>
    </source>
</evidence>
<dbReference type="GO" id="GO:0005938">
    <property type="term" value="C:cell cortex"/>
    <property type="evidence" value="ECO:0007669"/>
    <property type="project" value="TreeGrafter"/>
</dbReference>
<dbReference type="GO" id="GO:0003785">
    <property type="term" value="F:actin monomer binding"/>
    <property type="evidence" value="ECO:0007669"/>
    <property type="project" value="TreeGrafter"/>
</dbReference>
<evidence type="ECO:0000256" key="4">
    <source>
        <dbReference type="ARBA" id="ARBA00023203"/>
    </source>
</evidence>
<evidence type="ECO:0000313" key="7">
    <source>
        <dbReference type="Proteomes" id="UP000775213"/>
    </source>
</evidence>
<evidence type="ECO:0000313" key="6">
    <source>
        <dbReference type="EMBL" id="KAH0466642.1"/>
    </source>
</evidence>
<dbReference type="PRINTS" id="PR00392">
    <property type="entry name" value="PROFILIN"/>
</dbReference>
<evidence type="ECO:0008006" key="8">
    <source>
        <dbReference type="Google" id="ProtNLM"/>
    </source>
</evidence>
<dbReference type="GO" id="GO:0005856">
    <property type="term" value="C:cytoskeleton"/>
    <property type="evidence" value="ECO:0007669"/>
    <property type="project" value="UniProtKB-SubCell"/>
</dbReference>